<organism evidence="3 4">
    <name type="scientific">Lysobacter stagni</name>
    <dbReference type="NCBI Taxonomy" id="3045172"/>
    <lineage>
        <taxon>Bacteria</taxon>
        <taxon>Pseudomonadati</taxon>
        <taxon>Pseudomonadota</taxon>
        <taxon>Gammaproteobacteria</taxon>
        <taxon>Lysobacterales</taxon>
        <taxon>Lysobacteraceae</taxon>
        <taxon>Lysobacter</taxon>
    </lineage>
</organism>
<keyword evidence="4" id="KW-1185">Reference proteome</keyword>
<feature type="region of interest" description="Disordered" evidence="1">
    <location>
        <begin position="69"/>
        <end position="89"/>
    </location>
</feature>
<dbReference type="InterPro" id="IPR002477">
    <property type="entry name" value="Peptidoglycan-bd-like"/>
</dbReference>
<sequence length="89" mass="9500">MFGDYGADVRLVQILLRAHGYGDVLGAPIPVTGHFGLRTEEAIRAFKRDRGLPKNGIADASTMRALQQTGAAPEGDALLSDRGIPLQAR</sequence>
<dbReference type="InterPro" id="IPR036366">
    <property type="entry name" value="PGBDSf"/>
</dbReference>
<proteinExistence type="predicted"/>
<dbReference type="Gene3D" id="1.10.101.10">
    <property type="entry name" value="PGBD-like superfamily/PGBD"/>
    <property type="match status" value="1"/>
</dbReference>
<gene>
    <name evidence="3" type="ORF">QLQ15_13285</name>
</gene>
<evidence type="ECO:0000313" key="3">
    <source>
        <dbReference type="EMBL" id="MDI9239879.1"/>
    </source>
</evidence>
<dbReference type="InterPro" id="IPR036365">
    <property type="entry name" value="PGBD-like_sf"/>
</dbReference>
<evidence type="ECO:0000256" key="1">
    <source>
        <dbReference type="SAM" id="MobiDB-lite"/>
    </source>
</evidence>
<dbReference type="RefSeq" id="WP_283213243.1">
    <property type="nucleotide sequence ID" value="NZ_JASGBI010000001.1"/>
</dbReference>
<accession>A0ABT6XI92</accession>
<dbReference type="EMBL" id="JASGBI010000001">
    <property type="protein sequence ID" value="MDI9239879.1"/>
    <property type="molecule type" value="Genomic_DNA"/>
</dbReference>
<name>A0ABT6XI92_9GAMM</name>
<evidence type="ECO:0000313" key="4">
    <source>
        <dbReference type="Proteomes" id="UP001321580"/>
    </source>
</evidence>
<evidence type="ECO:0000259" key="2">
    <source>
        <dbReference type="Pfam" id="PF01471"/>
    </source>
</evidence>
<feature type="domain" description="Peptidoglycan binding-like" evidence="2">
    <location>
        <begin position="6"/>
        <end position="66"/>
    </location>
</feature>
<dbReference type="Proteomes" id="UP001321580">
    <property type="component" value="Unassembled WGS sequence"/>
</dbReference>
<reference evidence="3 4" key="1">
    <citation type="submission" date="2023-05" db="EMBL/GenBank/DDBJ databases">
        <title>Lysobacter sp. strain LF1 Genome sequencing and assembly.</title>
        <authorList>
            <person name="Jung Y."/>
        </authorList>
    </citation>
    <scope>NUCLEOTIDE SEQUENCE [LARGE SCALE GENOMIC DNA]</scope>
    <source>
        <strain evidence="3 4">LF1</strain>
    </source>
</reference>
<dbReference type="Pfam" id="PF01471">
    <property type="entry name" value="PG_binding_1"/>
    <property type="match status" value="1"/>
</dbReference>
<protein>
    <submittedName>
        <fullName evidence="3">Peptidoglycan-binding domain-containing protein</fullName>
    </submittedName>
</protein>
<dbReference type="SUPFAM" id="SSF47090">
    <property type="entry name" value="PGBD-like"/>
    <property type="match status" value="1"/>
</dbReference>
<comment type="caution">
    <text evidence="3">The sequence shown here is derived from an EMBL/GenBank/DDBJ whole genome shotgun (WGS) entry which is preliminary data.</text>
</comment>